<keyword evidence="3" id="KW-1185">Reference proteome</keyword>
<evidence type="ECO:0000313" key="3">
    <source>
        <dbReference type="Proteomes" id="UP001189429"/>
    </source>
</evidence>
<evidence type="ECO:0000256" key="1">
    <source>
        <dbReference type="SAM" id="MobiDB-lite"/>
    </source>
</evidence>
<accession>A0ABN9PLP7</accession>
<evidence type="ECO:0000313" key="2">
    <source>
        <dbReference type="EMBL" id="CAK0791210.1"/>
    </source>
</evidence>
<feature type="compositionally biased region" description="Pro residues" evidence="1">
    <location>
        <begin position="137"/>
        <end position="150"/>
    </location>
</feature>
<comment type="caution">
    <text evidence="2">The sequence shown here is derived from an EMBL/GenBank/DDBJ whole genome shotgun (WGS) entry which is preliminary data.</text>
</comment>
<sequence length="395" mass="42076">AAALFGDLASADRHYDHDVPGAAAADDEAFVQRVEAERVAAFLDRSGVEKGAARKKAAFQDRFDWSSALAEAGLGEDVHPDNLEFEAAMAAMHEADLDAVELRARAAAARAERLAKEAAEAADAAREATPATLASATPPPPPPHHPPDPPSDGGDAGGDVGDDPRVTLVVGLWCEGSLAGADVLRDRARAMISSKIGGGGLSLMWLDEDMPSGERERACVLVKWIDPSRLTGRRVRIDCSRDPPRAVWPTQGWSPLRSFAAARVIHPDVGYTVEKVKTFVNTVVQPQTMRLKRMAELALSALGGDEADTITACCLCEAEIDEPARECAMCALTFHESCGQLVAEQLAGSPHMVRPADAVGADGWLCDWADVGRGGNQLCLARRQWLYDGEAAGRQ</sequence>
<dbReference type="Proteomes" id="UP001189429">
    <property type="component" value="Unassembled WGS sequence"/>
</dbReference>
<organism evidence="2 3">
    <name type="scientific">Prorocentrum cordatum</name>
    <dbReference type="NCBI Taxonomy" id="2364126"/>
    <lineage>
        <taxon>Eukaryota</taxon>
        <taxon>Sar</taxon>
        <taxon>Alveolata</taxon>
        <taxon>Dinophyceae</taxon>
        <taxon>Prorocentrales</taxon>
        <taxon>Prorocentraceae</taxon>
        <taxon>Prorocentrum</taxon>
    </lineage>
</organism>
<feature type="non-terminal residue" evidence="2">
    <location>
        <position position="1"/>
    </location>
</feature>
<evidence type="ECO:0008006" key="4">
    <source>
        <dbReference type="Google" id="ProtNLM"/>
    </source>
</evidence>
<dbReference type="EMBL" id="CAUYUJ010000543">
    <property type="protein sequence ID" value="CAK0791210.1"/>
    <property type="molecule type" value="Genomic_DNA"/>
</dbReference>
<feature type="region of interest" description="Disordered" evidence="1">
    <location>
        <begin position="118"/>
        <end position="162"/>
    </location>
</feature>
<proteinExistence type="predicted"/>
<reference evidence="2" key="1">
    <citation type="submission" date="2023-10" db="EMBL/GenBank/DDBJ databases">
        <authorList>
            <person name="Chen Y."/>
            <person name="Shah S."/>
            <person name="Dougan E. K."/>
            <person name="Thang M."/>
            <person name="Chan C."/>
        </authorList>
    </citation>
    <scope>NUCLEOTIDE SEQUENCE [LARGE SCALE GENOMIC DNA]</scope>
</reference>
<name>A0ABN9PLP7_9DINO</name>
<protein>
    <recommendedName>
        <fullName evidence="4">Zinc finger PHD-type domain-containing protein</fullName>
    </recommendedName>
</protein>
<gene>
    <name evidence="2" type="ORF">PCOR1329_LOCUS2175</name>
</gene>
<feature type="compositionally biased region" description="Low complexity" evidence="1">
    <location>
        <begin position="127"/>
        <end position="136"/>
    </location>
</feature>
<feature type="non-terminal residue" evidence="2">
    <location>
        <position position="395"/>
    </location>
</feature>